<accession>A0A563VVV8</accession>
<keyword evidence="3" id="KW-1003">Cell membrane</keyword>
<evidence type="ECO:0000256" key="3">
    <source>
        <dbReference type="ARBA" id="ARBA00022475"/>
    </source>
</evidence>
<keyword evidence="6 9" id="KW-0472">Membrane</keyword>
<keyword evidence="7" id="KW-0813">Transport</keyword>
<feature type="compositionally biased region" description="Polar residues" evidence="8">
    <location>
        <begin position="162"/>
        <end position="177"/>
    </location>
</feature>
<evidence type="ECO:0000313" key="11">
    <source>
        <dbReference type="Proteomes" id="UP000320055"/>
    </source>
</evidence>
<dbReference type="PANTHER" id="PTHR30558">
    <property type="entry name" value="EXBD MEMBRANE COMPONENT OF PMF-DRIVEN MACROMOLECULE IMPORT SYSTEM"/>
    <property type="match status" value="1"/>
</dbReference>
<dbReference type="Pfam" id="PF02472">
    <property type="entry name" value="ExbD"/>
    <property type="match status" value="1"/>
</dbReference>
<feature type="compositionally biased region" description="Basic and acidic residues" evidence="8">
    <location>
        <begin position="1"/>
        <end position="10"/>
    </location>
</feature>
<organism evidence="10 11">
    <name type="scientific">Hyella patelloides LEGE 07179</name>
    <dbReference type="NCBI Taxonomy" id="945734"/>
    <lineage>
        <taxon>Bacteria</taxon>
        <taxon>Bacillati</taxon>
        <taxon>Cyanobacteriota</taxon>
        <taxon>Cyanophyceae</taxon>
        <taxon>Pleurocapsales</taxon>
        <taxon>Hyellaceae</taxon>
        <taxon>Hyella</taxon>
    </lineage>
</organism>
<evidence type="ECO:0000256" key="7">
    <source>
        <dbReference type="RuleBase" id="RU003879"/>
    </source>
</evidence>
<feature type="transmembrane region" description="Helical" evidence="9">
    <location>
        <begin position="45"/>
        <end position="66"/>
    </location>
</feature>
<evidence type="ECO:0000256" key="6">
    <source>
        <dbReference type="ARBA" id="ARBA00023136"/>
    </source>
</evidence>
<evidence type="ECO:0000256" key="4">
    <source>
        <dbReference type="ARBA" id="ARBA00022692"/>
    </source>
</evidence>
<evidence type="ECO:0000256" key="9">
    <source>
        <dbReference type="SAM" id="Phobius"/>
    </source>
</evidence>
<comment type="similarity">
    <text evidence="2 7">Belongs to the ExbD/TolR family.</text>
</comment>
<dbReference type="GO" id="GO:0015031">
    <property type="term" value="P:protein transport"/>
    <property type="evidence" value="ECO:0007669"/>
    <property type="project" value="UniProtKB-KW"/>
</dbReference>
<dbReference type="RefSeq" id="WP_144874324.1">
    <property type="nucleotide sequence ID" value="NZ_LR214082.1"/>
</dbReference>
<keyword evidence="4 7" id="KW-0812">Transmembrane</keyword>
<feature type="region of interest" description="Disordered" evidence="8">
    <location>
        <begin position="160"/>
        <end position="194"/>
    </location>
</feature>
<keyword evidence="7" id="KW-0653">Protein transport</keyword>
<protein>
    <submittedName>
        <fullName evidence="10">Biopolymer transport protein</fullName>
    </submittedName>
</protein>
<dbReference type="EMBL" id="CAACVJ010000274">
    <property type="protein sequence ID" value="VEP15545.1"/>
    <property type="molecule type" value="Genomic_DNA"/>
</dbReference>
<dbReference type="AlphaFoldDB" id="A0A563VVV8"/>
<evidence type="ECO:0000256" key="5">
    <source>
        <dbReference type="ARBA" id="ARBA00022989"/>
    </source>
</evidence>
<keyword evidence="5 9" id="KW-1133">Transmembrane helix</keyword>
<evidence type="ECO:0000256" key="1">
    <source>
        <dbReference type="ARBA" id="ARBA00004162"/>
    </source>
</evidence>
<dbReference type="OrthoDB" id="1682382at2"/>
<name>A0A563VVV8_9CYAN</name>
<dbReference type="GO" id="GO:0005886">
    <property type="term" value="C:plasma membrane"/>
    <property type="evidence" value="ECO:0007669"/>
    <property type="project" value="UniProtKB-SubCell"/>
</dbReference>
<evidence type="ECO:0000256" key="2">
    <source>
        <dbReference type="ARBA" id="ARBA00005811"/>
    </source>
</evidence>
<dbReference type="InterPro" id="IPR003400">
    <property type="entry name" value="ExbD"/>
</dbReference>
<feature type="region of interest" description="Disordered" evidence="8">
    <location>
        <begin position="1"/>
        <end position="21"/>
    </location>
</feature>
<proteinExistence type="inferred from homology"/>
<keyword evidence="11" id="KW-1185">Reference proteome</keyword>
<dbReference type="Gene3D" id="3.30.420.270">
    <property type="match status" value="1"/>
</dbReference>
<dbReference type="Proteomes" id="UP000320055">
    <property type="component" value="Unassembled WGS sequence"/>
</dbReference>
<evidence type="ECO:0000313" key="10">
    <source>
        <dbReference type="EMBL" id="VEP15545.1"/>
    </source>
</evidence>
<dbReference type="PANTHER" id="PTHR30558:SF3">
    <property type="entry name" value="BIOPOLYMER TRANSPORT PROTEIN EXBD-RELATED"/>
    <property type="match status" value="1"/>
</dbReference>
<dbReference type="GO" id="GO:0022857">
    <property type="term" value="F:transmembrane transporter activity"/>
    <property type="evidence" value="ECO:0007669"/>
    <property type="project" value="InterPro"/>
</dbReference>
<evidence type="ECO:0000256" key="8">
    <source>
        <dbReference type="SAM" id="MobiDB-lite"/>
    </source>
</evidence>
<gene>
    <name evidence="10" type="ORF">H1P_3450004</name>
</gene>
<sequence length="194" mass="21774">MNSDRQDQSLKKKRKYSKHNAAPAPIRRFRLWQDETQSSDLRIELLPLIDVIFCILTFFLLAAVNFTRQQAISLNLPQAKTGTPQMRDMLIVTIDDIGQLYVEKQLVTRSLLSAHIEEYNENNPNGLMVLYAAQNSTYREVVEVLDILREVGGDRVALATIPTATENGNSDSTTPSMPQIPDPENLPGLPNPSP</sequence>
<comment type="subcellular location">
    <subcellularLocation>
        <location evidence="1">Cell membrane</location>
        <topology evidence="1">Single-pass membrane protein</topology>
    </subcellularLocation>
    <subcellularLocation>
        <location evidence="7">Cell membrane</location>
        <topology evidence="7">Single-pass type II membrane protein</topology>
    </subcellularLocation>
</comment>
<reference evidence="10 11" key="1">
    <citation type="submission" date="2019-01" db="EMBL/GenBank/DDBJ databases">
        <authorList>
            <person name="Brito A."/>
        </authorList>
    </citation>
    <scope>NUCLEOTIDE SEQUENCE [LARGE SCALE GENOMIC DNA]</scope>
    <source>
        <strain evidence="10">1</strain>
    </source>
</reference>